<feature type="transmembrane region" description="Helical" evidence="10">
    <location>
        <begin position="24"/>
        <end position="43"/>
    </location>
</feature>
<comment type="subcellular location">
    <subcellularLocation>
        <location evidence="10">Cell inner membrane</location>
        <topology evidence="10">Multi-pass membrane protein</topology>
    </subcellularLocation>
    <subcellularLocation>
        <location evidence="1">Cell membrane</location>
        <topology evidence="1">Multi-pass membrane protein</topology>
    </subcellularLocation>
</comment>
<dbReference type="GO" id="GO:0008360">
    <property type="term" value="P:regulation of cell shape"/>
    <property type="evidence" value="ECO:0007669"/>
    <property type="project" value="UniProtKB-UniRule"/>
</dbReference>
<feature type="transmembrane region" description="Helical" evidence="10">
    <location>
        <begin position="271"/>
        <end position="295"/>
    </location>
</feature>
<organism evidence="12 13">
    <name type="scientific">Pseudochelatococcus contaminans</name>
    <dbReference type="NCBI Taxonomy" id="1538103"/>
    <lineage>
        <taxon>Bacteria</taxon>
        <taxon>Pseudomonadati</taxon>
        <taxon>Pseudomonadota</taxon>
        <taxon>Alphaproteobacteria</taxon>
        <taxon>Hyphomicrobiales</taxon>
        <taxon>Chelatococcaceae</taxon>
        <taxon>Pseudochelatococcus</taxon>
    </lineage>
</organism>
<evidence type="ECO:0000256" key="11">
    <source>
        <dbReference type="PIRNR" id="PIRNR002869"/>
    </source>
</evidence>
<reference evidence="12 13" key="1">
    <citation type="submission" date="2020-08" db="EMBL/GenBank/DDBJ databases">
        <title>Genomic Encyclopedia of Type Strains, Phase IV (KMG-IV): sequencing the most valuable type-strain genomes for metagenomic binning, comparative biology and taxonomic classification.</title>
        <authorList>
            <person name="Goeker M."/>
        </authorList>
    </citation>
    <scope>NUCLEOTIDE SEQUENCE [LARGE SCALE GENOMIC DNA]</scope>
    <source>
        <strain evidence="12 13">DSM 28760</strain>
    </source>
</reference>
<dbReference type="InterPro" id="IPR051050">
    <property type="entry name" value="Lipid_II_flippase_MurJ/MviN"/>
</dbReference>
<dbReference type="GO" id="GO:0005886">
    <property type="term" value="C:plasma membrane"/>
    <property type="evidence" value="ECO:0007669"/>
    <property type="project" value="UniProtKB-SubCell"/>
</dbReference>
<comment type="caution">
    <text evidence="12">The sequence shown here is derived from an EMBL/GenBank/DDBJ whole genome shotgun (WGS) entry which is preliminary data.</text>
</comment>
<dbReference type="PANTHER" id="PTHR47019:SF1">
    <property type="entry name" value="LIPID II FLIPPASE MURJ"/>
    <property type="match status" value="1"/>
</dbReference>
<feature type="transmembrane region" description="Helical" evidence="10">
    <location>
        <begin position="381"/>
        <end position="403"/>
    </location>
</feature>
<dbReference type="HAMAP" id="MF_02078">
    <property type="entry name" value="MurJ_MviN"/>
    <property type="match status" value="1"/>
</dbReference>
<dbReference type="PANTHER" id="PTHR47019">
    <property type="entry name" value="LIPID II FLIPPASE MURJ"/>
    <property type="match status" value="1"/>
</dbReference>
<keyword evidence="4 10" id="KW-0133">Cell shape</keyword>
<protein>
    <recommendedName>
        <fullName evidence="10">Probable lipid II flippase MurJ</fullName>
    </recommendedName>
</protein>
<keyword evidence="3 10" id="KW-0812">Transmembrane</keyword>
<accession>A0A7W5Z3K5</accession>
<dbReference type="AlphaFoldDB" id="A0A7W5Z3K5"/>
<dbReference type="GO" id="GO:0071555">
    <property type="term" value="P:cell wall organization"/>
    <property type="evidence" value="ECO:0007669"/>
    <property type="project" value="UniProtKB-UniRule"/>
</dbReference>
<dbReference type="Proteomes" id="UP000537592">
    <property type="component" value="Unassembled WGS sequence"/>
</dbReference>
<dbReference type="NCBIfam" id="TIGR01695">
    <property type="entry name" value="murJ_mviN"/>
    <property type="match status" value="1"/>
</dbReference>
<dbReference type="CDD" id="cd13123">
    <property type="entry name" value="MATE_MurJ_like"/>
    <property type="match status" value="1"/>
</dbReference>
<dbReference type="UniPathway" id="UPA00219"/>
<feature type="transmembrane region" description="Helical" evidence="10">
    <location>
        <begin position="307"/>
        <end position="326"/>
    </location>
</feature>
<feature type="transmembrane region" description="Helical" evidence="10">
    <location>
        <begin position="132"/>
        <end position="149"/>
    </location>
</feature>
<evidence type="ECO:0000256" key="2">
    <source>
        <dbReference type="ARBA" id="ARBA00022475"/>
    </source>
</evidence>
<name>A0A7W5Z3K5_9HYPH</name>
<comment type="similarity">
    <text evidence="9 10 11">Belongs to the MurJ/MviN family.</text>
</comment>
<dbReference type="InterPro" id="IPR004268">
    <property type="entry name" value="MurJ"/>
</dbReference>
<feature type="transmembrane region" description="Helical" evidence="10">
    <location>
        <begin position="346"/>
        <end position="369"/>
    </location>
</feature>
<feature type="transmembrane region" description="Helical" evidence="10">
    <location>
        <begin position="443"/>
        <end position="468"/>
    </location>
</feature>
<dbReference type="RefSeq" id="WP_183751107.1">
    <property type="nucleotide sequence ID" value="NZ_JACICC010000002.1"/>
</dbReference>
<dbReference type="PIRSF" id="PIRSF002869">
    <property type="entry name" value="MviN"/>
    <property type="match status" value="1"/>
</dbReference>
<keyword evidence="2 10" id="KW-1003">Cell membrane</keyword>
<comment type="pathway">
    <text evidence="10">Cell wall biogenesis; peptidoglycan biosynthesis.</text>
</comment>
<feature type="transmembrane region" description="Helical" evidence="10">
    <location>
        <begin position="185"/>
        <end position="205"/>
    </location>
</feature>
<evidence type="ECO:0000256" key="7">
    <source>
        <dbReference type="ARBA" id="ARBA00023136"/>
    </source>
</evidence>
<dbReference type="GO" id="GO:0015648">
    <property type="term" value="F:lipid-linked peptidoglycan transporter activity"/>
    <property type="evidence" value="ECO:0007669"/>
    <property type="project" value="UniProtKB-UniRule"/>
</dbReference>
<keyword evidence="7 10" id="KW-0472">Membrane</keyword>
<feature type="transmembrane region" description="Helical" evidence="10">
    <location>
        <begin position="226"/>
        <end position="251"/>
    </location>
</feature>
<keyword evidence="10 11" id="KW-0961">Cell wall biogenesis/degradation</keyword>
<evidence type="ECO:0000256" key="9">
    <source>
        <dbReference type="ARBA" id="ARBA00061532"/>
    </source>
</evidence>
<evidence type="ECO:0000256" key="3">
    <source>
        <dbReference type="ARBA" id="ARBA00022692"/>
    </source>
</evidence>
<proteinExistence type="inferred from homology"/>
<evidence type="ECO:0000256" key="6">
    <source>
        <dbReference type="ARBA" id="ARBA00022989"/>
    </source>
</evidence>
<feature type="transmembrane region" description="Helical" evidence="10">
    <location>
        <begin position="409"/>
        <end position="431"/>
    </location>
</feature>
<keyword evidence="10 11" id="KW-0813">Transport</keyword>
<evidence type="ECO:0000256" key="1">
    <source>
        <dbReference type="ARBA" id="ARBA00004651"/>
    </source>
</evidence>
<keyword evidence="6 10" id="KW-1133">Transmembrane helix</keyword>
<evidence type="ECO:0000313" key="12">
    <source>
        <dbReference type="EMBL" id="MBB3809117.1"/>
    </source>
</evidence>
<dbReference type="GO" id="GO:0034204">
    <property type="term" value="P:lipid translocation"/>
    <property type="evidence" value="ECO:0007669"/>
    <property type="project" value="TreeGrafter"/>
</dbReference>
<evidence type="ECO:0000256" key="5">
    <source>
        <dbReference type="ARBA" id="ARBA00022984"/>
    </source>
</evidence>
<sequence>MLKHFLSVSGLTLLSRVTGLARDLMTAAILGAGLLADAFFVALRLPNHFRAIFGEGAFSAAFVPIFTRLHESEGVAAARRFADNVWTGMLLVQTVVFVLAFTFMEQVVALLAPGFAADPEKFALAVNLTRITFPYLFFITLVTLVSGMLQSIERFVAAAFTQVLLNVSMIVALALAWLFPSAAYAAAWGVAVAGALELALVYADAARAGIAPRLARPRLDPGMRTFLKTLGPAIIGSAGVQIALFADTIIASMLPTGAVSSIYYADRLYQLPIGVIAIAAGTVLVPLMSRLVAAGDEAAAHAAQNRALALTLALAIPCMVAFLLVPEPIVSALFGRGAFTQEDAQAAGAVLAAYALGLPAIVAIPAVVASFRARLDTTTPAIVALIGIGINVALKIALVSNILDVQLGAPGLALATAAGAWVNFGLLFILARRRRWNAPDSTLLRTLAAISAASLLLAAVTAGVDAVLSPWSDTLPHARAIIHIAIVALAGAVAYGVTLIATLRLAGVPLPKLR</sequence>
<dbReference type="GO" id="GO:0009252">
    <property type="term" value="P:peptidoglycan biosynthetic process"/>
    <property type="evidence" value="ECO:0007669"/>
    <property type="project" value="UniProtKB-UniRule"/>
</dbReference>
<evidence type="ECO:0000256" key="4">
    <source>
        <dbReference type="ARBA" id="ARBA00022960"/>
    </source>
</evidence>
<evidence type="ECO:0000313" key="13">
    <source>
        <dbReference type="Proteomes" id="UP000537592"/>
    </source>
</evidence>
<evidence type="ECO:0000256" key="10">
    <source>
        <dbReference type="HAMAP-Rule" id="MF_02078"/>
    </source>
</evidence>
<dbReference type="EMBL" id="JACICC010000002">
    <property type="protein sequence ID" value="MBB3809117.1"/>
    <property type="molecule type" value="Genomic_DNA"/>
</dbReference>
<feature type="transmembrane region" description="Helical" evidence="10">
    <location>
        <begin position="156"/>
        <end position="179"/>
    </location>
</feature>
<feature type="transmembrane region" description="Helical" evidence="10">
    <location>
        <begin position="480"/>
        <end position="506"/>
    </location>
</feature>
<gene>
    <name evidence="10" type="primary">murJ</name>
    <name evidence="12" type="ORF">FHS81_001187</name>
</gene>
<keyword evidence="13" id="KW-1185">Reference proteome</keyword>
<comment type="function">
    <text evidence="8 10 11">Involved in peptidoglycan biosynthesis. Transports lipid-linked peptidoglycan precursors from the inner to the outer leaflet of the cytoplasmic membrane.</text>
</comment>
<evidence type="ECO:0000256" key="8">
    <source>
        <dbReference type="ARBA" id="ARBA00060041"/>
    </source>
</evidence>
<dbReference type="Pfam" id="PF03023">
    <property type="entry name" value="MurJ"/>
    <property type="match status" value="1"/>
</dbReference>
<keyword evidence="10" id="KW-0997">Cell inner membrane</keyword>
<feature type="transmembrane region" description="Helical" evidence="10">
    <location>
        <begin position="90"/>
        <end position="112"/>
    </location>
</feature>
<keyword evidence="5 10" id="KW-0573">Peptidoglycan synthesis</keyword>
<dbReference type="PRINTS" id="PR01806">
    <property type="entry name" value="VIRFACTRMVIN"/>
</dbReference>